<dbReference type="RefSeq" id="WP_155614921.1">
    <property type="nucleotide sequence ID" value="NZ_WNZX01000011.1"/>
</dbReference>
<evidence type="ECO:0000313" key="3">
    <source>
        <dbReference type="Proteomes" id="UP000450917"/>
    </source>
</evidence>
<reference evidence="2 3" key="1">
    <citation type="submission" date="2019-11" db="EMBL/GenBank/DDBJ databases">
        <title>Draft genome sequences of five Paenibacillus species of dairy origin.</title>
        <authorList>
            <person name="Olajide A.M."/>
            <person name="Chen S."/>
            <person name="Lapointe G."/>
        </authorList>
    </citation>
    <scope>NUCLEOTIDE SEQUENCE [LARGE SCALE GENOMIC DNA]</scope>
    <source>
        <strain evidence="2 3">2CS3</strain>
    </source>
</reference>
<dbReference type="SUPFAM" id="SSF51658">
    <property type="entry name" value="Xylose isomerase-like"/>
    <property type="match status" value="1"/>
</dbReference>
<dbReference type="AlphaFoldDB" id="A0A7X3CU95"/>
<accession>A0A7X3CU95</accession>
<dbReference type="Proteomes" id="UP000450917">
    <property type="component" value="Unassembled WGS sequence"/>
</dbReference>
<dbReference type="InterPro" id="IPR013022">
    <property type="entry name" value="Xyl_isomerase-like_TIM-brl"/>
</dbReference>
<protein>
    <submittedName>
        <fullName evidence="2">TIM barrel protein</fullName>
    </submittedName>
</protein>
<sequence>MELKMYKAVWGMPGSWDSMLKQIAEAGYNGVECPVPAPEDESHFRELLDQYQLELIVQVYTEGNHIASFEEQVQRAAAFKPQLINSHSAKDSMPYDDQLVFFEHAIRLERQLGVPIGHETHRGRAMFTPWSTARLLRDLPDLHLVADFSHWCCVCESMLPDQADNLSLAMRHAIHIHGRVGYEQGPQVPDFRAPEYKYALLKHEQWWDEICARHQSAGRPILTFTPEFGPPGYMHTLPFTRQPVVDLWEICYAMGQRFRDRFMRQFG</sequence>
<dbReference type="EMBL" id="WNZX01000011">
    <property type="protein sequence ID" value="MUG71874.1"/>
    <property type="molecule type" value="Genomic_DNA"/>
</dbReference>
<proteinExistence type="predicted"/>
<evidence type="ECO:0000313" key="2">
    <source>
        <dbReference type="EMBL" id="MUG71874.1"/>
    </source>
</evidence>
<feature type="domain" description="Xylose isomerase-like TIM barrel" evidence="1">
    <location>
        <begin position="21"/>
        <end position="177"/>
    </location>
</feature>
<keyword evidence="3" id="KW-1185">Reference proteome</keyword>
<dbReference type="Gene3D" id="3.20.20.150">
    <property type="entry name" value="Divalent-metal-dependent TIM barrel enzymes"/>
    <property type="match status" value="1"/>
</dbReference>
<comment type="caution">
    <text evidence="2">The sequence shown here is derived from an EMBL/GenBank/DDBJ whole genome shotgun (WGS) entry which is preliminary data.</text>
</comment>
<organism evidence="2 3">
    <name type="scientific">Paenibacillus validus</name>
    <dbReference type="NCBI Taxonomy" id="44253"/>
    <lineage>
        <taxon>Bacteria</taxon>
        <taxon>Bacillati</taxon>
        <taxon>Bacillota</taxon>
        <taxon>Bacilli</taxon>
        <taxon>Bacillales</taxon>
        <taxon>Paenibacillaceae</taxon>
        <taxon>Paenibacillus</taxon>
    </lineage>
</organism>
<name>A0A7X3CU95_9BACL</name>
<evidence type="ECO:0000259" key="1">
    <source>
        <dbReference type="Pfam" id="PF01261"/>
    </source>
</evidence>
<dbReference type="InterPro" id="IPR036237">
    <property type="entry name" value="Xyl_isomerase-like_sf"/>
</dbReference>
<gene>
    <name evidence="2" type="ORF">GNP93_14465</name>
</gene>
<dbReference type="Pfam" id="PF01261">
    <property type="entry name" value="AP_endonuc_2"/>
    <property type="match status" value="1"/>
</dbReference>